<feature type="chain" id="PRO_5019571320" description="Secreted protein" evidence="1">
    <location>
        <begin position="19"/>
        <end position="203"/>
    </location>
</feature>
<dbReference type="AlphaFoldDB" id="A0A3S9MYM6"/>
<keyword evidence="1" id="KW-0732">Signal</keyword>
<keyword evidence="3" id="KW-1185">Reference proteome</keyword>
<evidence type="ECO:0000313" key="3">
    <source>
        <dbReference type="Proteomes" id="UP000279600"/>
    </source>
</evidence>
<sequence length="203" mass="22892">MKRSLLIAFLLIAFCAQAQETSRSSTRKIDPVPETEEGGSLLFPKKKESTPIYKRPSTKPMVNMRTERELLDPGVQFTQQKFFKDEGNSIGFKSDTFLGEIRTGEAVLEMVCRDHKAQDGDRVRVWIDDKMVVKEIYLTNAFQGFKINLKPGFNKIEIEALNQGLSGPNTAEFKVMNEKGEVLSKNVWNLASGVRATMIVIKS</sequence>
<evidence type="ECO:0000256" key="1">
    <source>
        <dbReference type="SAM" id="SignalP"/>
    </source>
</evidence>
<dbReference type="KEGG" id="noj:EJ995_08240"/>
<accession>A0A3S9MYM6</accession>
<dbReference type="EMBL" id="CP034549">
    <property type="protein sequence ID" value="AZQ44224.1"/>
    <property type="molecule type" value="Genomic_DNA"/>
</dbReference>
<dbReference type="OrthoDB" id="1148517at2"/>
<gene>
    <name evidence="2" type="ORF">EJ995_08240</name>
</gene>
<dbReference type="Proteomes" id="UP000279600">
    <property type="component" value="Chromosome"/>
</dbReference>
<name>A0A3S9MYM6_9FLAO</name>
<dbReference type="RefSeq" id="WP_126447451.1">
    <property type="nucleotide sequence ID" value="NZ_CP034549.1"/>
</dbReference>
<protein>
    <recommendedName>
        <fullName evidence="4">Secreted protein</fullName>
    </recommendedName>
</protein>
<reference evidence="2 3" key="1">
    <citation type="submission" date="2018-12" db="EMBL/GenBank/DDBJ databases">
        <title>Complete genome of Nonlabens sp. MJ115.</title>
        <authorList>
            <person name="Choi H.S."/>
            <person name="Jung J."/>
        </authorList>
    </citation>
    <scope>NUCLEOTIDE SEQUENCE [LARGE SCALE GENOMIC DNA]</scope>
    <source>
        <strain evidence="2 3">MJ115</strain>
    </source>
</reference>
<proteinExistence type="predicted"/>
<organism evidence="2 3">
    <name type="scientific">Nonlabens ponticola</name>
    <dbReference type="NCBI Taxonomy" id="2496866"/>
    <lineage>
        <taxon>Bacteria</taxon>
        <taxon>Pseudomonadati</taxon>
        <taxon>Bacteroidota</taxon>
        <taxon>Flavobacteriia</taxon>
        <taxon>Flavobacteriales</taxon>
        <taxon>Flavobacteriaceae</taxon>
        <taxon>Nonlabens</taxon>
    </lineage>
</organism>
<evidence type="ECO:0000313" key="2">
    <source>
        <dbReference type="EMBL" id="AZQ44224.1"/>
    </source>
</evidence>
<evidence type="ECO:0008006" key="4">
    <source>
        <dbReference type="Google" id="ProtNLM"/>
    </source>
</evidence>
<feature type="signal peptide" evidence="1">
    <location>
        <begin position="1"/>
        <end position="18"/>
    </location>
</feature>